<name>A0A343WRP4_9NEOP</name>
<keyword evidence="1" id="KW-1133">Transmembrane helix</keyword>
<protein>
    <submittedName>
        <fullName evidence="2">ATP synthase F0 subunit 8</fullName>
    </submittedName>
</protein>
<geneLocation type="mitochondrion" evidence="2"/>
<dbReference type="GeneID" id="36944277"/>
<accession>A0A343WRP4</accession>
<reference evidence="2" key="2">
    <citation type="journal article" date="2018" name="Mitochondrial DNA Part B Resour">
        <title>The complete mitochondrial genome of the stick tea thrips Dendrothrips minowai (Thysanoptera: Thripidae).</title>
        <authorList>
            <person name="Chen S.-C."/>
            <person name="Jiang H.-Y."/>
            <person name="Peng P."/>
            <person name="Xu X."/>
            <person name="Lin Q."/>
            <person name="Wang X.-Q."/>
        </authorList>
    </citation>
    <scope>NUCLEOTIDE SEQUENCE</scope>
</reference>
<sequence>MYQILPTNLFTPFAFSLLSISSILVMIVFFFNSKKLTKNKKTKKNYKDLSILSLFIS</sequence>
<dbReference type="AlphaFoldDB" id="A0A343WRP4"/>
<reference evidence="2" key="1">
    <citation type="submission" date="2017-08" db="EMBL/GenBank/DDBJ databases">
        <authorList>
            <person name="de Groot N.N."/>
        </authorList>
    </citation>
    <scope>NUCLEOTIDE SEQUENCE</scope>
</reference>
<keyword evidence="1" id="KW-0812">Transmembrane</keyword>
<organism evidence="2">
    <name type="scientific">Dendrothrips minowai</name>
    <dbReference type="NCBI Taxonomy" id="1030662"/>
    <lineage>
        <taxon>Eukaryota</taxon>
        <taxon>Metazoa</taxon>
        <taxon>Ecdysozoa</taxon>
        <taxon>Arthropoda</taxon>
        <taxon>Hexapoda</taxon>
        <taxon>Insecta</taxon>
        <taxon>Pterygota</taxon>
        <taxon>Neoptera</taxon>
        <taxon>Paraneoptera</taxon>
        <taxon>Thysanoptera</taxon>
        <taxon>Terebrantia</taxon>
        <taxon>Thripoidea</taxon>
        <taxon>Thripidae</taxon>
        <taxon>Dendrothrips</taxon>
    </lineage>
</organism>
<evidence type="ECO:0000313" key="2">
    <source>
        <dbReference type="EMBL" id="AWD37113.1"/>
    </source>
</evidence>
<dbReference type="CTD" id="4509"/>
<keyword evidence="2" id="KW-0496">Mitochondrion</keyword>
<dbReference type="EMBL" id="MF582634">
    <property type="protein sequence ID" value="AWD37113.1"/>
    <property type="molecule type" value="Genomic_DNA"/>
</dbReference>
<evidence type="ECO:0000256" key="1">
    <source>
        <dbReference type="SAM" id="Phobius"/>
    </source>
</evidence>
<keyword evidence="1" id="KW-0472">Membrane</keyword>
<feature type="transmembrane region" description="Helical" evidence="1">
    <location>
        <begin position="12"/>
        <end position="31"/>
    </location>
</feature>
<dbReference type="RefSeq" id="YP_009488486.1">
    <property type="nucleotide sequence ID" value="NC_037839.1"/>
</dbReference>
<proteinExistence type="predicted"/>
<gene>
    <name evidence="2" type="primary">ATP8</name>
</gene>